<accession>A0AAV9ZQF9</accession>
<dbReference type="GO" id="GO:0004519">
    <property type="term" value="F:endonuclease activity"/>
    <property type="evidence" value="ECO:0007669"/>
    <property type="project" value="UniProtKB-KW"/>
</dbReference>
<dbReference type="InterPro" id="IPR036691">
    <property type="entry name" value="Endo/exonu/phosph_ase_sf"/>
</dbReference>
<gene>
    <name evidence="2" type="ORF">R3P38DRAFT_2573311</name>
</gene>
<keyword evidence="2" id="KW-0378">Hydrolase</keyword>
<feature type="domain" description="Endonuclease/exonuclease/phosphatase" evidence="1">
    <location>
        <begin position="110"/>
        <end position="233"/>
    </location>
</feature>
<sequence>MPYTSNPVSALRTLHQNCRRSKTVMNALINSTDPNEYDLICITEPYIYPNHRLTIATQKWVVFYAGGTARPRSLILVNKNIKSDTYRQIEVESRNATSILFKFSTTSSLQIYSIYNQPDSDETYDELSRHLFLNPPDHPMLWHGDFNKHDALWAGTNLPSSIPADEAMALLKLLADYDLELALPPGTLTHESAAHKTWNTLDLVFISANIADSIICCDALPDQRLPGADHLPILTTLDFDLLRIPEIPRLNFRAVDWDEFNKALTDSLTNNPITTDINSTDEYDLAYLTLDKTLQTTIASHVPRLSFSPYAKRWWTKELTILLGKTRKLERENRKRPCPEAEIAAQEAVKLFKTTLESTKMQHWKDWLEHADEKSVWLASRYANRPFSDGSAERIPALKRADGTLATDAQEKCDILFETFFPAAPDSNSLDIPADFEYPDPVPMPEFTREMYDEVIRDAKSYTAPGTDGIPFIVLQKAYHIIGDILWALFQATVRLKYETPLLKELFTAVLRKPGRSDYSVAKSFRPIALYRTIKKSFCGMYSKSLAYVT</sequence>
<dbReference type="PANTHER" id="PTHR33395">
    <property type="entry name" value="TRANSCRIPTASE, PUTATIVE-RELATED-RELATED"/>
    <property type="match status" value="1"/>
</dbReference>
<reference evidence="2 3" key="1">
    <citation type="journal article" date="2024" name="J Genomics">
        <title>Draft genome sequencing and assembly of Favolaschia claudopus CIRM-BRFM 2984 isolated from oak limbs.</title>
        <authorList>
            <person name="Navarro D."/>
            <person name="Drula E."/>
            <person name="Chaduli D."/>
            <person name="Cazenave R."/>
            <person name="Ahrendt S."/>
            <person name="Wang J."/>
            <person name="Lipzen A."/>
            <person name="Daum C."/>
            <person name="Barry K."/>
            <person name="Grigoriev I.V."/>
            <person name="Favel A."/>
            <person name="Rosso M.N."/>
            <person name="Martin F."/>
        </authorList>
    </citation>
    <scope>NUCLEOTIDE SEQUENCE [LARGE SCALE GENOMIC DNA]</scope>
    <source>
        <strain evidence="2 3">CIRM-BRFM 2984</strain>
    </source>
</reference>
<dbReference type="Proteomes" id="UP001362999">
    <property type="component" value="Unassembled WGS sequence"/>
</dbReference>
<dbReference type="Pfam" id="PF14529">
    <property type="entry name" value="Exo_endo_phos_2"/>
    <property type="match status" value="1"/>
</dbReference>
<proteinExistence type="predicted"/>
<comment type="caution">
    <text evidence="2">The sequence shown here is derived from an EMBL/GenBank/DDBJ whole genome shotgun (WGS) entry which is preliminary data.</text>
</comment>
<keyword evidence="2" id="KW-0255">Endonuclease</keyword>
<dbReference type="GO" id="GO:0031012">
    <property type="term" value="C:extracellular matrix"/>
    <property type="evidence" value="ECO:0007669"/>
    <property type="project" value="TreeGrafter"/>
</dbReference>
<organism evidence="2 3">
    <name type="scientific">Favolaschia claudopus</name>
    <dbReference type="NCBI Taxonomy" id="2862362"/>
    <lineage>
        <taxon>Eukaryota</taxon>
        <taxon>Fungi</taxon>
        <taxon>Dikarya</taxon>
        <taxon>Basidiomycota</taxon>
        <taxon>Agaricomycotina</taxon>
        <taxon>Agaricomycetes</taxon>
        <taxon>Agaricomycetidae</taxon>
        <taxon>Agaricales</taxon>
        <taxon>Marasmiineae</taxon>
        <taxon>Mycenaceae</taxon>
        <taxon>Favolaschia</taxon>
    </lineage>
</organism>
<evidence type="ECO:0000259" key="1">
    <source>
        <dbReference type="Pfam" id="PF14529"/>
    </source>
</evidence>
<evidence type="ECO:0000313" key="3">
    <source>
        <dbReference type="Proteomes" id="UP001362999"/>
    </source>
</evidence>
<dbReference type="SUPFAM" id="SSF56219">
    <property type="entry name" value="DNase I-like"/>
    <property type="match status" value="1"/>
</dbReference>
<dbReference type="PANTHER" id="PTHR33395:SF22">
    <property type="entry name" value="REVERSE TRANSCRIPTASE DOMAIN-CONTAINING PROTEIN"/>
    <property type="match status" value="1"/>
</dbReference>
<protein>
    <submittedName>
        <fullName evidence="2">Endonuclease/exonuclease/phosphatase</fullName>
    </submittedName>
</protein>
<evidence type="ECO:0000313" key="2">
    <source>
        <dbReference type="EMBL" id="KAK6988557.1"/>
    </source>
</evidence>
<keyword evidence="2" id="KW-0540">Nuclease</keyword>
<dbReference type="AlphaFoldDB" id="A0AAV9ZQF9"/>
<dbReference type="EMBL" id="JAWWNJ010000122">
    <property type="protein sequence ID" value="KAK6988557.1"/>
    <property type="molecule type" value="Genomic_DNA"/>
</dbReference>
<dbReference type="Gene3D" id="3.60.10.10">
    <property type="entry name" value="Endonuclease/exonuclease/phosphatase"/>
    <property type="match status" value="1"/>
</dbReference>
<keyword evidence="3" id="KW-1185">Reference proteome</keyword>
<name>A0AAV9ZQF9_9AGAR</name>
<dbReference type="InterPro" id="IPR005135">
    <property type="entry name" value="Endo/exonuclease/phosphatase"/>
</dbReference>